<dbReference type="AlphaFoldDB" id="A0A1Y3BPL4"/>
<feature type="region of interest" description="Disordered" evidence="1">
    <location>
        <begin position="1"/>
        <end position="39"/>
    </location>
</feature>
<dbReference type="Proteomes" id="UP000194236">
    <property type="component" value="Unassembled WGS sequence"/>
</dbReference>
<evidence type="ECO:0000313" key="3">
    <source>
        <dbReference type="Proteomes" id="UP000194236"/>
    </source>
</evidence>
<dbReference type="EMBL" id="MUJZ01011293">
    <property type="protein sequence ID" value="OTF81888.1"/>
    <property type="molecule type" value="Genomic_DNA"/>
</dbReference>
<reference evidence="2 3" key="1">
    <citation type="submission" date="2017-03" db="EMBL/GenBank/DDBJ databases">
        <title>Genome Survey of Euroglyphus maynei.</title>
        <authorList>
            <person name="Arlian L.G."/>
            <person name="Morgan M.S."/>
            <person name="Rider S.D."/>
        </authorList>
    </citation>
    <scope>NUCLEOTIDE SEQUENCE [LARGE SCALE GENOMIC DNA]</scope>
    <source>
        <strain evidence="2">Arlian Lab</strain>
        <tissue evidence="2">Whole body</tissue>
    </source>
</reference>
<evidence type="ECO:0000256" key="1">
    <source>
        <dbReference type="SAM" id="MobiDB-lite"/>
    </source>
</evidence>
<organism evidence="2 3">
    <name type="scientific">Euroglyphus maynei</name>
    <name type="common">Mayne's house dust mite</name>
    <dbReference type="NCBI Taxonomy" id="6958"/>
    <lineage>
        <taxon>Eukaryota</taxon>
        <taxon>Metazoa</taxon>
        <taxon>Ecdysozoa</taxon>
        <taxon>Arthropoda</taxon>
        <taxon>Chelicerata</taxon>
        <taxon>Arachnida</taxon>
        <taxon>Acari</taxon>
        <taxon>Acariformes</taxon>
        <taxon>Sarcoptiformes</taxon>
        <taxon>Astigmata</taxon>
        <taxon>Psoroptidia</taxon>
        <taxon>Analgoidea</taxon>
        <taxon>Pyroglyphidae</taxon>
        <taxon>Pyroglyphinae</taxon>
        <taxon>Euroglyphus</taxon>
    </lineage>
</organism>
<keyword evidence="3" id="KW-1185">Reference proteome</keyword>
<comment type="caution">
    <text evidence="2">The sequence shown here is derived from an EMBL/GenBank/DDBJ whole genome shotgun (WGS) entry which is preliminary data.</text>
</comment>
<feature type="compositionally biased region" description="Acidic residues" evidence="1">
    <location>
        <begin position="1"/>
        <end position="12"/>
    </location>
</feature>
<name>A0A1Y3BPL4_EURMA</name>
<sequence>MLNSDDDDDCDELNVNNNSSENDCDNDNLSAVKKRKQNESNDCRVQINLDKTLIPKSNDKTIGLAFNGEKSELEALGKICRSNREKCG</sequence>
<evidence type="ECO:0000313" key="2">
    <source>
        <dbReference type="EMBL" id="OTF81888.1"/>
    </source>
</evidence>
<protein>
    <submittedName>
        <fullName evidence="2">Uncharacterized protein</fullName>
    </submittedName>
</protein>
<gene>
    <name evidence="2" type="ORF">BLA29_004361</name>
</gene>
<proteinExistence type="predicted"/>
<accession>A0A1Y3BPL4</accession>